<dbReference type="AlphaFoldDB" id="A0A9C6WQ25"/>
<evidence type="ECO:0000313" key="1">
    <source>
        <dbReference type="Proteomes" id="UP000504606"/>
    </source>
</evidence>
<dbReference type="KEGG" id="foc:113207122"/>
<dbReference type="GeneID" id="113207122"/>
<dbReference type="Proteomes" id="UP000504606">
    <property type="component" value="Unplaced"/>
</dbReference>
<reference evidence="2" key="1">
    <citation type="submission" date="2025-08" db="UniProtKB">
        <authorList>
            <consortium name="RefSeq"/>
        </authorList>
    </citation>
    <scope>IDENTIFICATION</scope>
    <source>
        <tissue evidence="2">Whole organism</tissue>
    </source>
</reference>
<sequence length="101" mass="11709">MWGRWGRKTKRQCIDDRHVRAMYIGDDAVRATDNPSEWKVRSSAGDEFYTVRKLSDACPQVSCRETNRYNGSDDALKISGMLWTDTTRMLCLGLSTRWLMI</sequence>
<accession>A0A9C6WQ25</accession>
<evidence type="ECO:0000313" key="2">
    <source>
        <dbReference type="RefSeq" id="XP_052124142.1"/>
    </source>
</evidence>
<protein>
    <submittedName>
        <fullName evidence="2">Uncharacterized protein LOC113207122</fullName>
    </submittedName>
</protein>
<proteinExistence type="predicted"/>
<dbReference type="RefSeq" id="XP_052124142.1">
    <property type="nucleotide sequence ID" value="XM_052268182.1"/>
</dbReference>
<organism evidence="1 2">
    <name type="scientific">Frankliniella occidentalis</name>
    <name type="common">Western flower thrips</name>
    <name type="synonym">Euthrips occidentalis</name>
    <dbReference type="NCBI Taxonomy" id="133901"/>
    <lineage>
        <taxon>Eukaryota</taxon>
        <taxon>Metazoa</taxon>
        <taxon>Ecdysozoa</taxon>
        <taxon>Arthropoda</taxon>
        <taxon>Hexapoda</taxon>
        <taxon>Insecta</taxon>
        <taxon>Pterygota</taxon>
        <taxon>Neoptera</taxon>
        <taxon>Paraneoptera</taxon>
        <taxon>Thysanoptera</taxon>
        <taxon>Terebrantia</taxon>
        <taxon>Thripoidea</taxon>
        <taxon>Thripidae</taxon>
        <taxon>Frankliniella</taxon>
    </lineage>
</organism>
<dbReference type="OrthoDB" id="10505292at2759"/>
<keyword evidence="1" id="KW-1185">Reference proteome</keyword>
<gene>
    <name evidence="2" type="primary">LOC113207122</name>
</gene>
<name>A0A9C6WQ25_FRAOC</name>